<dbReference type="InterPro" id="IPR036514">
    <property type="entry name" value="SGNH_hydro_sf"/>
</dbReference>
<dbReference type="Proteomes" id="UP000604046">
    <property type="component" value="Unassembled WGS sequence"/>
</dbReference>
<dbReference type="EMBL" id="CAJNDS010002262">
    <property type="protein sequence ID" value="CAE7399132.1"/>
    <property type="molecule type" value="Genomic_DNA"/>
</dbReference>
<dbReference type="SUPFAM" id="SSF52266">
    <property type="entry name" value="SGNH hydrolase"/>
    <property type="match status" value="1"/>
</dbReference>
<proteinExistence type="predicted"/>
<evidence type="ECO:0000313" key="2">
    <source>
        <dbReference type="Proteomes" id="UP000604046"/>
    </source>
</evidence>
<name>A0A812QQV7_9DINO</name>
<dbReference type="Gene3D" id="3.40.50.1110">
    <property type="entry name" value="SGNH hydrolase"/>
    <property type="match status" value="1"/>
</dbReference>
<dbReference type="OrthoDB" id="436538at2759"/>
<sequence>MLKAQQVDVSFPGLSMPSLQQNQLPENYQPSPEAFATSFGQLLEAVKAPRVAVLSLPPLGEAASGKAAEIIASYNRRIQDAVKRDPRARYVPFAEHLEGVSGEGFDASSAAFSLTIAQMYLHTGLRWLPGGPSFDELAGRCGRQVVHDKIHLTEKSTETLLDLVVEALGRDGLRP</sequence>
<comment type="caution">
    <text evidence="1">The sequence shown here is derived from an EMBL/GenBank/DDBJ whole genome shotgun (WGS) entry which is preliminary data.</text>
</comment>
<protein>
    <recommendedName>
        <fullName evidence="3">SGNH hydrolase-type esterase domain-containing protein</fullName>
    </recommendedName>
</protein>
<keyword evidence="2" id="KW-1185">Reference proteome</keyword>
<organism evidence="1 2">
    <name type="scientific">Symbiodinium natans</name>
    <dbReference type="NCBI Taxonomy" id="878477"/>
    <lineage>
        <taxon>Eukaryota</taxon>
        <taxon>Sar</taxon>
        <taxon>Alveolata</taxon>
        <taxon>Dinophyceae</taxon>
        <taxon>Suessiales</taxon>
        <taxon>Symbiodiniaceae</taxon>
        <taxon>Symbiodinium</taxon>
    </lineage>
</organism>
<gene>
    <name evidence="1" type="ORF">SNAT2548_LOCUS21729</name>
</gene>
<evidence type="ECO:0008006" key="3">
    <source>
        <dbReference type="Google" id="ProtNLM"/>
    </source>
</evidence>
<accession>A0A812QQV7</accession>
<evidence type="ECO:0000313" key="1">
    <source>
        <dbReference type="EMBL" id="CAE7399132.1"/>
    </source>
</evidence>
<dbReference type="AlphaFoldDB" id="A0A812QQV7"/>
<reference evidence="1" key="1">
    <citation type="submission" date="2021-02" db="EMBL/GenBank/DDBJ databases">
        <authorList>
            <person name="Dougan E. K."/>
            <person name="Rhodes N."/>
            <person name="Thang M."/>
            <person name="Chan C."/>
        </authorList>
    </citation>
    <scope>NUCLEOTIDE SEQUENCE</scope>
</reference>